<evidence type="ECO:0000256" key="4">
    <source>
        <dbReference type="ARBA" id="ARBA00022692"/>
    </source>
</evidence>
<name>A0A1B2H8P2_BUCDN</name>
<keyword evidence="3 9" id="KW-0813">Transport</keyword>
<dbReference type="Pfam" id="PF03840">
    <property type="entry name" value="SecG"/>
    <property type="match status" value="1"/>
</dbReference>
<dbReference type="Proteomes" id="UP000093070">
    <property type="component" value="Chromosome"/>
</dbReference>
<dbReference type="STRING" id="118101.ATN01_01880"/>
<sequence length="99" mass="11567">MYLFFLVFFILISFFLIFLILSQSGKGLHNTLNITNNVKYFNNIGTNNFITNIISVLTCIFFIISIILCNINTRKMDIDFFIEKNVKNIETNESILKNK</sequence>
<dbReference type="GO" id="GO:0005886">
    <property type="term" value="C:plasma membrane"/>
    <property type="evidence" value="ECO:0007669"/>
    <property type="project" value="UniProtKB-SubCell"/>
</dbReference>
<dbReference type="GO" id="GO:0015450">
    <property type="term" value="F:protein-transporting ATPase activity"/>
    <property type="evidence" value="ECO:0007669"/>
    <property type="project" value="UniProtKB-UniRule"/>
</dbReference>
<dbReference type="InterPro" id="IPR004692">
    <property type="entry name" value="SecG"/>
</dbReference>
<protein>
    <recommendedName>
        <fullName evidence="9">Protein-export membrane protein SecG</fullName>
    </recommendedName>
</protein>
<comment type="similarity">
    <text evidence="2 9">Belongs to the SecG family.</text>
</comment>
<keyword evidence="8 9" id="KW-0472">Membrane</keyword>
<evidence type="ECO:0000313" key="11">
    <source>
        <dbReference type="Proteomes" id="UP000093070"/>
    </source>
</evidence>
<evidence type="ECO:0000256" key="5">
    <source>
        <dbReference type="ARBA" id="ARBA00022927"/>
    </source>
</evidence>
<dbReference type="RefSeq" id="WP_075433406.1">
    <property type="nucleotide sequence ID" value="NZ_CP013259.1"/>
</dbReference>
<keyword evidence="6 9" id="KW-1133">Transmembrane helix</keyword>
<keyword evidence="9" id="KW-1003">Cell membrane</keyword>
<evidence type="ECO:0000256" key="2">
    <source>
        <dbReference type="ARBA" id="ARBA00008445"/>
    </source>
</evidence>
<organism evidence="10 11">
    <name type="scientific">Buchnera aphidicola subsp. Diuraphis noxia</name>
    <dbReference type="NCBI Taxonomy" id="118101"/>
    <lineage>
        <taxon>Bacteria</taxon>
        <taxon>Pseudomonadati</taxon>
        <taxon>Pseudomonadota</taxon>
        <taxon>Gammaproteobacteria</taxon>
        <taxon>Enterobacterales</taxon>
        <taxon>Erwiniaceae</taxon>
        <taxon>Buchnera</taxon>
    </lineage>
</organism>
<dbReference type="NCBIfam" id="TIGR00810">
    <property type="entry name" value="secG"/>
    <property type="match status" value="1"/>
</dbReference>
<evidence type="ECO:0000256" key="9">
    <source>
        <dbReference type="RuleBase" id="RU365087"/>
    </source>
</evidence>
<accession>A0A1B2H8P2</accession>
<evidence type="ECO:0000313" key="10">
    <source>
        <dbReference type="EMBL" id="ANZ22584.1"/>
    </source>
</evidence>
<comment type="function">
    <text evidence="9">Involved in protein export. Participates in an early event of protein translocation.</text>
</comment>
<dbReference type="AlphaFoldDB" id="A0A1B2H8P2"/>
<reference evidence="10 11" key="1">
    <citation type="submission" date="2015-11" db="EMBL/GenBank/DDBJ databases">
        <title>The complete genome of Buchnera aphidicola from Diuraphis noxia biotype SAM.</title>
        <authorList>
            <person name="Burger N.F.V."/>
            <person name="Oberholster A.-M."/>
        </authorList>
    </citation>
    <scope>NUCLEOTIDE SEQUENCE [LARGE SCALE GENOMIC DNA]</scope>
    <source>
        <strain evidence="10">SAM</strain>
    </source>
</reference>
<keyword evidence="7 9" id="KW-0811">Translocation</keyword>
<evidence type="ECO:0000256" key="8">
    <source>
        <dbReference type="ARBA" id="ARBA00023136"/>
    </source>
</evidence>
<comment type="caution">
    <text evidence="9">Lacks conserved residue(s) required for the propagation of feature annotation.</text>
</comment>
<dbReference type="EMBL" id="CP013259">
    <property type="protein sequence ID" value="ANZ22584.1"/>
    <property type="molecule type" value="Genomic_DNA"/>
</dbReference>
<dbReference type="PRINTS" id="PR01651">
    <property type="entry name" value="SECGEXPORT"/>
</dbReference>
<gene>
    <name evidence="10" type="ORF">ATN01_01880</name>
</gene>
<evidence type="ECO:0000256" key="1">
    <source>
        <dbReference type="ARBA" id="ARBA00004141"/>
    </source>
</evidence>
<proteinExistence type="inferred from homology"/>
<evidence type="ECO:0000256" key="3">
    <source>
        <dbReference type="ARBA" id="ARBA00022448"/>
    </source>
</evidence>
<feature type="transmembrane region" description="Helical" evidence="9">
    <location>
        <begin position="49"/>
        <end position="71"/>
    </location>
</feature>
<comment type="subcellular location">
    <subcellularLocation>
        <location evidence="9">Cell membrane</location>
        <topology evidence="9">Multi-pass membrane protein</topology>
    </subcellularLocation>
    <subcellularLocation>
        <location evidence="1">Membrane</location>
        <topology evidence="1">Multi-pass membrane protein</topology>
    </subcellularLocation>
</comment>
<keyword evidence="4 9" id="KW-0812">Transmembrane</keyword>
<keyword evidence="5 9" id="KW-0653">Protein transport</keyword>
<dbReference type="GO" id="GO:0009306">
    <property type="term" value="P:protein secretion"/>
    <property type="evidence" value="ECO:0007669"/>
    <property type="project" value="UniProtKB-UniRule"/>
</dbReference>
<evidence type="ECO:0000256" key="7">
    <source>
        <dbReference type="ARBA" id="ARBA00023010"/>
    </source>
</evidence>
<evidence type="ECO:0000256" key="6">
    <source>
        <dbReference type="ARBA" id="ARBA00022989"/>
    </source>
</evidence>